<evidence type="ECO:0000256" key="4">
    <source>
        <dbReference type="ARBA" id="ARBA00022723"/>
    </source>
</evidence>
<dbReference type="PANTHER" id="PTHR35457">
    <property type="entry name" value="HEME A SYNTHASE"/>
    <property type="match status" value="1"/>
</dbReference>
<feature type="transmembrane region" description="Helical" evidence="12">
    <location>
        <begin position="21"/>
        <end position="45"/>
    </location>
</feature>
<evidence type="ECO:0000256" key="2">
    <source>
        <dbReference type="ARBA" id="ARBA00022475"/>
    </source>
</evidence>
<dbReference type="GO" id="GO:0046872">
    <property type="term" value="F:metal ion binding"/>
    <property type="evidence" value="ECO:0007669"/>
    <property type="project" value="UniProtKB-KW"/>
</dbReference>
<name>A0A4Z1E0S3_9MICO</name>
<evidence type="ECO:0000256" key="1">
    <source>
        <dbReference type="ARBA" id="ARBA00004141"/>
    </source>
</evidence>
<evidence type="ECO:0000256" key="3">
    <source>
        <dbReference type="ARBA" id="ARBA00022692"/>
    </source>
</evidence>
<comment type="subcellular location">
    <subcellularLocation>
        <location evidence="1">Membrane</location>
        <topology evidence="1">Multi-pass membrane protein</topology>
    </subcellularLocation>
</comment>
<keyword evidence="7" id="KW-0408">Iron</keyword>
<organism evidence="13 14">
    <name type="scientific">Serinibacter arcticus</name>
    <dbReference type="NCBI Taxonomy" id="1655435"/>
    <lineage>
        <taxon>Bacteria</taxon>
        <taxon>Bacillati</taxon>
        <taxon>Actinomycetota</taxon>
        <taxon>Actinomycetes</taxon>
        <taxon>Micrococcales</taxon>
        <taxon>Beutenbergiaceae</taxon>
        <taxon>Serinibacter</taxon>
    </lineage>
</organism>
<feature type="transmembrane region" description="Helical" evidence="12">
    <location>
        <begin position="231"/>
        <end position="255"/>
    </location>
</feature>
<keyword evidence="6" id="KW-0560">Oxidoreductase</keyword>
<feature type="transmembrane region" description="Helical" evidence="12">
    <location>
        <begin position="144"/>
        <end position="164"/>
    </location>
</feature>
<evidence type="ECO:0000256" key="5">
    <source>
        <dbReference type="ARBA" id="ARBA00022989"/>
    </source>
</evidence>
<protein>
    <submittedName>
        <fullName evidence="13">Cytochrome oxidase assembly protein</fullName>
    </submittedName>
</protein>
<dbReference type="Proteomes" id="UP000297318">
    <property type="component" value="Unassembled WGS sequence"/>
</dbReference>
<feature type="transmembrane region" description="Helical" evidence="12">
    <location>
        <begin position="86"/>
        <end position="104"/>
    </location>
</feature>
<reference evidence="13 14" key="1">
    <citation type="submission" date="2018-11" db="EMBL/GenBank/DDBJ databases">
        <title>Complete genome sequencing of the Actinobacteria Serinibacter sp. K3-2.</title>
        <authorList>
            <person name="Rakitin A.L."/>
            <person name="Beletsky A.V."/>
            <person name="Mardanov A.V."/>
            <person name="Ravin N.V."/>
            <person name="Gromova A.S."/>
            <person name="Filippova S.N."/>
            <person name="Gal'Chenko V.F."/>
        </authorList>
    </citation>
    <scope>NUCLEOTIDE SEQUENCE [LARGE SCALE GENOMIC DNA]</scope>
    <source>
        <strain evidence="13 14">K3-2</strain>
    </source>
</reference>
<feature type="transmembrane region" description="Helical" evidence="12">
    <location>
        <begin position="301"/>
        <end position="325"/>
    </location>
</feature>
<evidence type="ECO:0000256" key="10">
    <source>
        <dbReference type="ARBA" id="ARBA00023157"/>
    </source>
</evidence>
<sequence length="333" mass="35118">MSAATRPAVRRTDRVVGRLTPRLVLGVAIANLVAQAVIILTGGVVRLTASGLGCSTWPECEPGEFTPVFHEAATIHPFIEFGNRTLTGVLVVVALALAVLVLFSPATRARTVRFRVLGLVPLVGVLIQALIGGITVLVDLHPAVVGGHFVISAALVWGSAALVARLREGDGPRTPTLVAEGRRATVIRRAPVVMGMLTTVVVVLGVITTGAGPHSGDSEVGYRFPVDPALIARFHALSVWVFVAALVVVLVTIHGRSVRNVTQTAPGARTPRVRRTWWILLAVTLSQGLVGYVQYFTGLPIGLVAIHLFGSAGLVAATTFAVLSLRTRPSLHR</sequence>
<evidence type="ECO:0000256" key="7">
    <source>
        <dbReference type="ARBA" id="ARBA00023004"/>
    </source>
</evidence>
<dbReference type="PANTHER" id="PTHR35457:SF1">
    <property type="entry name" value="HEME A SYNTHASE"/>
    <property type="match status" value="1"/>
</dbReference>
<accession>A0A4Z1E0S3</accession>
<evidence type="ECO:0000313" key="14">
    <source>
        <dbReference type="Proteomes" id="UP000297318"/>
    </source>
</evidence>
<proteinExistence type="predicted"/>
<dbReference type="Pfam" id="PF02628">
    <property type="entry name" value="COX15-CtaA"/>
    <property type="match status" value="1"/>
</dbReference>
<evidence type="ECO:0000256" key="11">
    <source>
        <dbReference type="ARBA" id="ARBA00023444"/>
    </source>
</evidence>
<dbReference type="AlphaFoldDB" id="A0A4Z1E0S3"/>
<keyword evidence="2" id="KW-1003">Cell membrane</keyword>
<dbReference type="EMBL" id="RHPJ01000003">
    <property type="protein sequence ID" value="TGO04940.1"/>
    <property type="molecule type" value="Genomic_DNA"/>
</dbReference>
<keyword evidence="14" id="KW-1185">Reference proteome</keyword>
<dbReference type="RefSeq" id="WP_199241602.1">
    <property type="nucleotide sequence ID" value="NZ_RHPJ01000003.1"/>
</dbReference>
<dbReference type="InterPro" id="IPR003780">
    <property type="entry name" value="COX15/CtaA_fam"/>
</dbReference>
<feature type="transmembrane region" description="Helical" evidence="12">
    <location>
        <begin position="116"/>
        <end position="138"/>
    </location>
</feature>
<evidence type="ECO:0000256" key="12">
    <source>
        <dbReference type="SAM" id="Phobius"/>
    </source>
</evidence>
<keyword evidence="4" id="KW-0479">Metal-binding</keyword>
<dbReference type="GO" id="GO:0016491">
    <property type="term" value="F:oxidoreductase activity"/>
    <property type="evidence" value="ECO:0007669"/>
    <property type="project" value="UniProtKB-KW"/>
</dbReference>
<dbReference type="GO" id="GO:0016020">
    <property type="term" value="C:membrane"/>
    <property type="evidence" value="ECO:0007669"/>
    <property type="project" value="UniProtKB-SubCell"/>
</dbReference>
<dbReference type="InterPro" id="IPR050450">
    <property type="entry name" value="COX15/CtaA_HemeA_synthase"/>
</dbReference>
<comment type="caution">
    <text evidence="13">The sequence shown here is derived from an EMBL/GenBank/DDBJ whole genome shotgun (WGS) entry which is preliminary data.</text>
</comment>
<gene>
    <name evidence="13" type="ORF">SERN_2533</name>
</gene>
<evidence type="ECO:0000256" key="6">
    <source>
        <dbReference type="ARBA" id="ARBA00023002"/>
    </source>
</evidence>
<dbReference type="GO" id="GO:0006784">
    <property type="term" value="P:heme A biosynthetic process"/>
    <property type="evidence" value="ECO:0007669"/>
    <property type="project" value="InterPro"/>
</dbReference>
<feature type="transmembrane region" description="Helical" evidence="12">
    <location>
        <begin position="192"/>
        <end position="211"/>
    </location>
</feature>
<keyword evidence="10" id="KW-1015">Disulfide bond</keyword>
<keyword evidence="9 12" id="KW-0472">Membrane</keyword>
<keyword evidence="5 12" id="KW-1133">Transmembrane helix</keyword>
<evidence type="ECO:0000256" key="8">
    <source>
        <dbReference type="ARBA" id="ARBA00023133"/>
    </source>
</evidence>
<keyword evidence="8" id="KW-0350">Heme biosynthesis</keyword>
<evidence type="ECO:0000313" key="13">
    <source>
        <dbReference type="EMBL" id="TGO04940.1"/>
    </source>
</evidence>
<keyword evidence="3 12" id="KW-0812">Transmembrane</keyword>
<comment type="pathway">
    <text evidence="11">Porphyrin-containing compound metabolism.</text>
</comment>
<evidence type="ECO:0000256" key="9">
    <source>
        <dbReference type="ARBA" id="ARBA00023136"/>
    </source>
</evidence>
<feature type="transmembrane region" description="Helical" evidence="12">
    <location>
        <begin position="276"/>
        <end position="295"/>
    </location>
</feature>